<dbReference type="OrthoDB" id="5242786at2759"/>
<evidence type="ECO:0000313" key="3">
    <source>
        <dbReference type="Proteomes" id="UP000706124"/>
    </source>
</evidence>
<keyword evidence="3" id="KW-1185">Reference proteome</keyword>
<proteinExistence type="predicted"/>
<feature type="compositionally biased region" description="Basic residues" evidence="1">
    <location>
        <begin position="37"/>
        <end position="46"/>
    </location>
</feature>
<dbReference type="InterPro" id="IPR015943">
    <property type="entry name" value="WD40/YVTN_repeat-like_dom_sf"/>
</dbReference>
<sequence>MEFPRRIQRMDAHFGSSDISEEQLVQSPPAASGIARSPKHMRSFKPRKSDALLAAAAVDMAMETESSYNHNNDYLLSDPFEKRSSVQTVFSLGTTTDIHKTRTYESHPGRRRPSVETQSPRSTRSSSNASASAYHYPTYSLYPAPTKPLPPLPPKANGSSTSIGRPPSQQSAASSGRSSRYSERSASISAGLGGSFTWTSPASTQYTGVSDSRHSDLSSQLASLEVNFKSLVVSDEKRIKNSVHYLDVSPTSCTLASKHGNHHIKLWNLQDGALLSCIKFSSYTEARSRGRDYLIRSHTILSETSKLLAVACKFGSCIEIWDWERKKALQTIDGADRWAAGKMEVYDHGWGRFATYRGEAGAIDLYAATREKKPFVRMRTIKLAEANLPFVPQYPELALSATSPLLVAAAGPRPPRRGHPPPEKETLLVAWETHDKGIVGSKPYRVARPWQHQELETAIPCDLSTYGSSVVSIWIPATFRAVPIPASRGGSDGYNLTPVKVSSRFVLVWDLAANSTRTFGIPNCTSCISPDCRYVAYCHASGAGSRGTLAVIDVMSSLEVWCWPDRNATEVDSGPKPQCDQFEDLMKITELCFSADSKSLVIGDCDGRMGVYDIQSKKADQDAHAM</sequence>
<feature type="region of interest" description="Disordered" evidence="1">
    <location>
        <begin position="99"/>
        <end position="130"/>
    </location>
</feature>
<organism evidence="2 3">
    <name type="scientific">Claviceps pazoutovae</name>
    <dbReference type="NCBI Taxonomy" id="1649127"/>
    <lineage>
        <taxon>Eukaryota</taxon>
        <taxon>Fungi</taxon>
        <taxon>Dikarya</taxon>
        <taxon>Ascomycota</taxon>
        <taxon>Pezizomycotina</taxon>
        <taxon>Sordariomycetes</taxon>
        <taxon>Hypocreomycetidae</taxon>
        <taxon>Hypocreales</taxon>
        <taxon>Clavicipitaceae</taxon>
        <taxon>Claviceps</taxon>
    </lineage>
</organism>
<comment type="caution">
    <text evidence="2">The sequence shown here is derived from an EMBL/GenBank/DDBJ whole genome shotgun (WGS) entry which is preliminary data.</text>
</comment>
<feature type="region of interest" description="Disordered" evidence="1">
    <location>
        <begin position="145"/>
        <end position="186"/>
    </location>
</feature>
<feature type="compositionally biased region" description="Basic and acidic residues" evidence="1">
    <location>
        <begin position="99"/>
        <end position="108"/>
    </location>
</feature>
<feature type="compositionally biased region" description="Basic and acidic residues" evidence="1">
    <location>
        <begin position="1"/>
        <end position="12"/>
    </location>
</feature>
<dbReference type="EMBL" id="SRPO01000048">
    <property type="protein sequence ID" value="KAG5945137.1"/>
    <property type="molecule type" value="Genomic_DNA"/>
</dbReference>
<accession>A0A9P7MGC7</accession>
<evidence type="ECO:0000256" key="1">
    <source>
        <dbReference type="SAM" id="MobiDB-lite"/>
    </source>
</evidence>
<dbReference type="AlphaFoldDB" id="A0A9P7MGC7"/>
<feature type="compositionally biased region" description="Low complexity" evidence="1">
    <location>
        <begin position="119"/>
        <end position="130"/>
    </location>
</feature>
<dbReference type="SUPFAM" id="SSF82171">
    <property type="entry name" value="DPP6 N-terminal domain-like"/>
    <property type="match status" value="1"/>
</dbReference>
<evidence type="ECO:0000313" key="2">
    <source>
        <dbReference type="EMBL" id="KAG5945137.1"/>
    </source>
</evidence>
<feature type="region of interest" description="Disordered" evidence="1">
    <location>
        <begin position="1"/>
        <end position="46"/>
    </location>
</feature>
<reference evidence="2 3" key="1">
    <citation type="journal article" date="2020" name="bioRxiv">
        <title>Whole genome comparisons of ergot fungi reveals the divergence and evolution of species within the genus Claviceps are the result of varying mechanisms driving genome evolution and host range expansion.</title>
        <authorList>
            <person name="Wyka S.A."/>
            <person name="Mondo S.J."/>
            <person name="Liu M."/>
            <person name="Dettman J."/>
            <person name="Nalam V."/>
            <person name="Broders K.D."/>
        </authorList>
    </citation>
    <scope>NUCLEOTIDE SEQUENCE [LARGE SCALE GENOMIC DNA]</scope>
    <source>
        <strain evidence="2 3">CCC 1485</strain>
    </source>
</reference>
<protein>
    <submittedName>
        <fullName evidence="2">Uncharacterized protein</fullName>
    </submittedName>
</protein>
<dbReference type="Gene3D" id="2.130.10.10">
    <property type="entry name" value="YVTN repeat-like/Quinoprotein amine dehydrogenase"/>
    <property type="match status" value="2"/>
</dbReference>
<dbReference type="Proteomes" id="UP000706124">
    <property type="component" value="Unassembled WGS sequence"/>
</dbReference>
<gene>
    <name evidence="2" type="ORF">E4U60_005423</name>
</gene>
<name>A0A9P7MGC7_9HYPO</name>
<feature type="compositionally biased region" description="Low complexity" evidence="1">
    <location>
        <begin position="164"/>
        <end position="186"/>
    </location>
</feature>
<feature type="compositionally biased region" description="Pro residues" evidence="1">
    <location>
        <begin position="145"/>
        <end position="154"/>
    </location>
</feature>